<keyword evidence="4" id="KW-1185">Reference proteome</keyword>
<dbReference type="PANTHER" id="PTHR37829">
    <property type="entry name" value="PHAGE-LIKE ELEMENT PBSX PROTEIN XKDT"/>
    <property type="match status" value="1"/>
</dbReference>
<feature type="domain" description="Baseplate protein J-like barrel" evidence="1">
    <location>
        <begin position="97"/>
        <end position="178"/>
    </location>
</feature>
<protein>
    <submittedName>
        <fullName evidence="2">Phage baseplate protein</fullName>
    </submittedName>
</protein>
<evidence type="ECO:0000313" key="3">
    <source>
        <dbReference type="EMBL" id="PJZ62067.1"/>
    </source>
</evidence>
<evidence type="ECO:0000259" key="1">
    <source>
        <dbReference type="Pfam" id="PF04865"/>
    </source>
</evidence>
<accession>A0A2M9YNN8</accession>
<reference evidence="4 5" key="1">
    <citation type="submission" date="2017-07" db="EMBL/GenBank/DDBJ databases">
        <title>Leptospira spp. isolated from tropical soils.</title>
        <authorList>
            <person name="Thibeaux R."/>
            <person name="Iraola G."/>
            <person name="Ferres I."/>
            <person name="Bierque E."/>
            <person name="Girault D."/>
            <person name="Soupe-Gilbert M.-E."/>
            <person name="Picardeau M."/>
            <person name="Goarant C."/>
        </authorList>
    </citation>
    <scope>NUCLEOTIDE SEQUENCE [LARGE SCALE GENOMIC DNA]</scope>
    <source>
        <strain evidence="2 5">FH2-B-C1</strain>
        <strain evidence="3 4">FH2-B-D1</strain>
    </source>
</reference>
<dbReference type="InterPro" id="IPR052399">
    <property type="entry name" value="Phage_Baseplate_Assmbl_Protein"/>
</dbReference>
<proteinExistence type="predicted"/>
<sequence>MAGVTEQGFIRKTRDQILSELEEKYRTNLGQDIDLSILSEDGIRMRILADELDLIHQLAESVFYSNFAHTARGVSLDRVLNPLGAERQPAKRSIVALKFSGLEGSFVETGTICQTGSGYQFITIESGSISGGFVILNAQALSIEYGLNGNVAANTVNTINTAIAGVDSVANLEPARGGRSIETDVEYLNRFMGLGVNGGSSAANVQGVLNQIDSVLSAVVYENNTDFADIDGRPPHSMEAVIEGGSSEEIGDVFLKNWPGGIESYGSTNTTVIDSKGVARTYFFNRPTNVTVYVRIDIVQDSALWIPGSESIVKTNCIKVIGGVDTVNAISTTYKGDGTGADVFAWKLIAAQSGLSEYESSKVQGIKSMSVKVGLSAPATLDELSMNSRQRAKLVTANVQVNFI</sequence>
<organism evidence="2 5">
    <name type="scientific">Leptospira adleri</name>
    <dbReference type="NCBI Taxonomy" id="2023186"/>
    <lineage>
        <taxon>Bacteria</taxon>
        <taxon>Pseudomonadati</taxon>
        <taxon>Spirochaetota</taxon>
        <taxon>Spirochaetia</taxon>
        <taxon>Leptospirales</taxon>
        <taxon>Leptospiraceae</taxon>
        <taxon>Leptospira</taxon>
    </lineage>
</organism>
<gene>
    <name evidence="3" type="ORF">CH376_09760</name>
    <name evidence="2" type="ORF">CH380_12085</name>
</gene>
<comment type="caution">
    <text evidence="2">The sequence shown here is derived from an EMBL/GenBank/DDBJ whole genome shotgun (WGS) entry which is preliminary data.</text>
</comment>
<dbReference type="PANTHER" id="PTHR37829:SF3">
    <property type="entry name" value="PROTEIN JAYE-RELATED"/>
    <property type="match status" value="1"/>
</dbReference>
<dbReference type="Proteomes" id="UP000232188">
    <property type="component" value="Unassembled WGS sequence"/>
</dbReference>
<dbReference type="AlphaFoldDB" id="A0A2M9YNN8"/>
<dbReference type="Pfam" id="PF04865">
    <property type="entry name" value="Baseplate_J"/>
    <property type="match status" value="1"/>
</dbReference>
<dbReference type="EMBL" id="NPDU01000021">
    <property type="protein sequence ID" value="PJZ62067.1"/>
    <property type="molecule type" value="Genomic_DNA"/>
</dbReference>
<dbReference type="Proteomes" id="UP000232149">
    <property type="component" value="Unassembled WGS sequence"/>
</dbReference>
<evidence type="ECO:0000313" key="2">
    <source>
        <dbReference type="EMBL" id="PJZ53143.1"/>
    </source>
</evidence>
<dbReference type="RefSeq" id="WP_100785993.1">
    <property type="nucleotide sequence ID" value="NZ_NPDU01000021.1"/>
</dbReference>
<evidence type="ECO:0000313" key="4">
    <source>
        <dbReference type="Proteomes" id="UP000232149"/>
    </source>
</evidence>
<evidence type="ECO:0000313" key="5">
    <source>
        <dbReference type="Proteomes" id="UP000232188"/>
    </source>
</evidence>
<name>A0A2M9YNN8_9LEPT</name>
<dbReference type="InterPro" id="IPR006949">
    <property type="entry name" value="Barrel_Baseplate_J-like"/>
</dbReference>
<dbReference type="EMBL" id="NPDV01000009">
    <property type="protein sequence ID" value="PJZ53143.1"/>
    <property type="molecule type" value="Genomic_DNA"/>
</dbReference>